<dbReference type="Proteomes" id="UP001329430">
    <property type="component" value="Chromosome 7"/>
</dbReference>
<organism evidence="1 2">
    <name type="scientific">Pyrocoelia pectoralis</name>
    <dbReference type="NCBI Taxonomy" id="417401"/>
    <lineage>
        <taxon>Eukaryota</taxon>
        <taxon>Metazoa</taxon>
        <taxon>Ecdysozoa</taxon>
        <taxon>Arthropoda</taxon>
        <taxon>Hexapoda</taxon>
        <taxon>Insecta</taxon>
        <taxon>Pterygota</taxon>
        <taxon>Neoptera</taxon>
        <taxon>Endopterygota</taxon>
        <taxon>Coleoptera</taxon>
        <taxon>Polyphaga</taxon>
        <taxon>Elateriformia</taxon>
        <taxon>Elateroidea</taxon>
        <taxon>Lampyridae</taxon>
        <taxon>Lampyrinae</taxon>
        <taxon>Pyrocoelia</taxon>
    </lineage>
</organism>
<evidence type="ECO:0000313" key="2">
    <source>
        <dbReference type="Proteomes" id="UP001329430"/>
    </source>
</evidence>
<gene>
    <name evidence="1" type="ORF">RI129_010265</name>
</gene>
<dbReference type="AlphaFoldDB" id="A0AAN7VA21"/>
<reference evidence="1 2" key="1">
    <citation type="journal article" date="2024" name="Insects">
        <title>An Improved Chromosome-Level Genome Assembly of the Firefly Pyrocoelia pectoralis.</title>
        <authorList>
            <person name="Fu X."/>
            <person name="Meyer-Rochow V.B."/>
            <person name="Ballantyne L."/>
            <person name="Zhu X."/>
        </authorList>
    </citation>
    <scope>NUCLEOTIDE SEQUENCE [LARGE SCALE GENOMIC DNA]</scope>
    <source>
        <strain evidence="1">XCY_ONT2</strain>
    </source>
</reference>
<dbReference type="EMBL" id="JAVRBK010000007">
    <property type="protein sequence ID" value="KAK5641718.1"/>
    <property type="molecule type" value="Genomic_DNA"/>
</dbReference>
<evidence type="ECO:0000313" key="1">
    <source>
        <dbReference type="EMBL" id="KAK5641718.1"/>
    </source>
</evidence>
<proteinExistence type="predicted"/>
<keyword evidence="2" id="KW-1185">Reference proteome</keyword>
<sequence>MNYEGQVTAVNTTTWVLELDHKLPIYMGLMASQNHEILVPEIGEYVKIYNAHYIINKALSLEALFVCKRSKITCNYFKTCTFSDDFLDLINKYELGCADIKAVVENLEMIKTGIKKFTQNTAEEIMWNIIDCIASSKSNKKSDHTCTNTVLAPFTLRTISNYRFVDSHLDKSKKMPVWFFGSHSKIEESDKLIGYLKVNKRYGIVLLHDVDHSILCVITNKSNLDLYRFINCLVVINSFRIFTETFKEAHVPNIEYILFDASEMVTLDKVNSNHVDTLKDILLLREAPENIPYVYVFKFKLLKKGMVNVNKSGQIECWLEVFLTNQNEHIYLGLNAHQVQIVPFLLINETYEVYHSEELITETNIELVRLKMLDVKKFQEKMAVFVQVSLVGVTSSSLSVTETIEKIKCSTTDLISFEGTLRSKSLVPSLSSRTKPLRTALKEFGTPGKCFCTMNFPMRNLPTGSSTHALTFEENELQLVLYLNNWESLQMPCGLIPGMRMCVTNVLPQSKKYLKSTALTAFQILNYEPTVLFDTVNLCKDIQICDKYSYLGWGNLIPTSILVWARSSSIYIRSLKIVSRCEDGCSCISDNCIEVTITLYAHDEMGAALVISKSLELLRLLIGLEPGQWKTWCTAFKTVKKYIYNNLQTINLFQISNLDLKCRKIDSNEHDDNDGMPLWFCVDARRRNS</sequence>
<name>A0AAN7VA21_9COLE</name>
<accession>A0AAN7VA21</accession>
<protein>
    <submittedName>
        <fullName evidence="1">Uncharacterized protein</fullName>
    </submittedName>
</protein>
<comment type="caution">
    <text evidence="1">The sequence shown here is derived from an EMBL/GenBank/DDBJ whole genome shotgun (WGS) entry which is preliminary data.</text>
</comment>